<dbReference type="AlphaFoldDB" id="A0A7Y7LZV1"/>
<reference evidence="3 4" key="1">
    <citation type="submission" date="2020-02" db="EMBL/GenBank/DDBJ databases">
        <title>Genome sequence of strain AETb3-4.</title>
        <authorList>
            <person name="Gao J."/>
            <person name="Zhang X."/>
        </authorList>
    </citation>
    <scope>NUCLEOTIDE SEQUENCE [LARGE SCALE GENOMIC DNA]</scope>
    <source>
        <strain evidence="3 4">AETb3-4</strain>
    </source>
</reference>
<evidence type="ECO:0000313" key="3">
    <source>
        <dbReference type="EMBL" id="NVM95364.1"/>
    </source>
</evidence>
<dbReference type="PANTHER" id="PTHR38600">
    <property type="entry name" value="TRANSCRIPTIONAL REGULATORY PROTEIN"/>
    <property type="match status" value="1"/>
</dbReference>
<organism evidence="3 4">
    <name type="scientific">Arthrobacter wenxiniae</name>
    <dbReference type="NCBI Taxonomy" id="2713570"/>
    <lineage>
        <taxon>Bacteria</taxon>
        <taxon>Bacillati</taxon>
        <taxon>Actinomycetota</taxon>
        <taxon>Actinomycetes</taxon>
        <taxon>Micrococcales</taxon>
        <taxon>Micrococcaceae</taxon>
        <taxon>Arthrobacter</taxon>
    </lineage>
</organism>
<keyword evidence="4" id="KW-1185">Reference proteome</keyword>
<dbReference type="Gene3D" id="1.10.10.10">
    <property type="entry name" value="Winged helix-like DNA-binding domain superfamily/Winged helix DNA-binding domain"/>
    <property type="match status" value="1"/>
</dbReference>
<dbReference type="InterPro" id="IPR036390">
    <property type="entry name" value="WH_DNA-bd_sf"/>
</dbReference>
<dbReference type="PANTHER" id="PTHR38600:SF2">
    <property type="entry name" value="SLL0088 PROTEIN"/>
    <property type="match status" value="1"/>
</dbReference>
<gene>
    <name evidence="3" type="ORF">G6034_10645</name>
</gene>
<protein>
    <submittedName>
        <fullName evidence="3">Helix-turn-helix transcriptional regulator</fullName>
    </submittedName>
</protein>
<dbReference type="CDD" id="cd00090">
    <property type="entry name" value="HTH_ARSR"/>
    <property type="match status" value="1"/>
</dbReference>
<evidence type="ECO:0000256" key="1">
    <source>
        <dbReference type="SAM" id="MobiDB-lite"/>
    </source>
</evidence>
<dbReference type="InterPro" id="IPR011991">
    <property type="entry name" value="ArsR-like_HTH"/>
</dbReference>
<dbReference type="InterPro" id="IPR001845">
    <property type="entry name" value="HTH_ArsR_DNA-bd_dom"/>
</dbReference>
<dbReference type="PROSITE" id="PS50987">
    <property type="entry name" value="HTH_ARSR_2"/>
    <property type="match status" value="1"/>
</dbReference>
<dbReference type="SMART" id="SM00418">
    <property type="entry name" value="HTH_ARSR"/>
    <property type="match status" value="1"/>
</dbReference>
<dbReference type="SUPFAM" id="SSF46785">
    <property type="entry name" value="Winged helix' DNA-binding domain"/>
    <property type="match status" value="1"/>
</dbReference>
<comment type="caution">
    <text evidence="3">The sequence shown here is derived from an EMBL/GenBank/DDBJ whole genome shotgun (WGS) entry which is preliminary data.</text>
</comment>
<dbReference type="RefSeq" id="WP_176635093.1">
    <property type="nucleotide sequence ID" value="NZ_JAAMFM010000014.1"/>
</dbReference>
<sequence>MTTASTAPVFAALGDPHRQQLIMMLARGGAASASSLAPSLPVSRQAVDRHLRVLTGAGLLERRRSGRQVLYSVRRAELDRSADWLRELADGWDKRLSAIKESAEGTGQAPALEKNPTDK</sequence>
<feature type="domain" description="HTH arsR-type" evidence="2">
    <location>
        <begin position="1"/>
        <end position="93"/>
    </location>
</feature>
<dbReference type="EMBL" id="JAAMFM010000014">
    <property type="protein sequence ID" value="NVM95364.1"/>
    <property type="molecule type" value="Genomic_DNA"/>
</dbReference>
<evidence type="ECO:0000259" key="2">
    <source>
        <dbReference type="PROSITE" id="PS50987"/>
    </source>
</evidence>
<name>A0A7Y7LZV1_9MICC</name>
<proteinExistence type="predicted"/>
<feature type="region of interest" description="Disordered" evidence="1">
    <location>
        <begin position="100"/>
        <end position="119"/>
    </location>
</feature>
<dbReference type="InterPro" id="IPR036388">
    <property type="entry name" value="WH-like_DNA-bd_sf"/>
</dbReference>
<evidence type="ECO:0000313" key="4">
    <source>
        <dbReference type="Proteomes" id="UP000543556"/>
    </source>
</evidence>
<dbReference type="GO" id="GO:0003700">
    <property type="term" value="F:DNA-binding transcription factor activity"/>
    <property type="evidence" value="ECO:0007669"/>
    <property type="project" value="InterPro"/>
</dbReference>
<accession>A0A7Y7LZV1</accession>
<dbReference type="NCBIfam" id="NF033788">
    <property type="entry name" value="HTH_metalloreg"/>
    <property type="match status" value="1"/>
</dbReference>
<dbReference type="Proteomes" id="UP000543556">
    <property type="component" value="Unassembled WGS sequence"/>
</dbReference>
<dbReference type="Pfam" id="PF12840">
    <property type="entry name" value="HTH_20"/>
    <property type="match status" value="1"/>
</dbReference>